<dbReference type="EMBL" id="JAWDGP010003892">
    <property type="protein sequence ID" value="KAK3769655.1"/>
    <property type="molecule type" value="Genomic_DNA"/>
</dbReference>
<comment type="caution">
    <text evidence="1">The sequence shown here is derived from an EMBL/GenBank/DDBJ whole genome shotgun (WGS) entry which is preliminary data.</text>
</comment>
<name>A0AAE0ZI07_9GAST</name>
<evidence type="ECO:0000313" key="1">
    <source>
        <dbReference type="EMBL" id="KAK3769655.1"/>
    </source>
</evidence>
<reference evidence="1" key="1">
    <citation type="journal article" date="2023" name="G3 (Bethesda)">
        <title>A reference genome for the long-term kleptoplast-retaining sea slug Elysia crispata morphotype clarki.</title>
        <authorList>
            <person name="Eastman K.E."/>
            <person name="Pendleton A.L."/>
            <person name="Shaikh M.A."/>
            <person name="Suttiyut T."/>
            <person name="Ogas R."/>
            <person name="Tomko P."/>
            <person name="Gavelis G."/>
            <person name="Widhalm J.R."/>
            <person name="Wisecaver J.H."/>
        </authorList>
    </citation>
    <scope>NUCLEOTIDE SEQUENCE</scope>
    <source>
        <strain evidence="1">ECLA1</strain>
    </source>
</reference>
<organism evidence="1 2">
    <name type="scientific">Elysia crispata</name>
    <name type="common">lettuce slug</name>
    <dbReference type="NCBI Taxonomy" id="231223"/>
    <lineage>
        <taxon>Eukaryota</taxon>
        <taxon>Metazoa</taxon>
        <taxon>Spiralia</taxon>
        <taxon>Lophotrochozoa</taxon>
        <taxon>Mollusca</taxon>
        <taxon>Gastropoda</taxon>
        <taxon>Heterobranchia</taxon>
        <taxon>Euthyneura</taxon>
        <taxon>Panpulmonata</taxon>
        <taxon>Sacoglossa</taxon>
        <taxon>Placobranchoidea</taxon>
        <taxon>Plakobranchidae</taxon>
        <taxon>Elysia</taxon>
    </lineage>
</organism>
<dbReference type="AlphaFoldDB" id="A0AAE0ZI07"/>
<evidence type="ECO:0000313" key="2">
    <source>
        <dbReference type="Proteomes" id="UP001283361"/>
    </source>
</evidence>
<proteinExistence type="predicted"/>
<protein>
    <submittedName>
        <fullName evidence="1">Uncharacterized protein</fullName>
    </submittedName>
</protein>
<gene>
    <name evidence="1" type="ORF">RRG08_004907</name>
</gene>
<sequence>MLKEDEETTGTLKVFEVWNFFESVKANICVKAVNPYISRMMNFNFNNRRVLCVSTILVCFLLTFSSARDCSCPSCNQANPMDRCKCCVYRVLGKRARPEISSDPRVNFLRKSQLFFTQLNPTL</sequence>
<dbReference type="Proteomes" id="UP001283361">
    <property type="component" value="Unassembled WGS sequence"/>
</dbReference>
<keyword evidence="2" id="KW-1185">Reference proteome</keyword>
<accession>A0AAE0ZI07</accession>